<organism evidence="1 2">
    <name type="scientific">Acaulospora colombiana</name>
    <dbReference type="NCBI Taxonomy" id="27376"/>
    <lineage>
        <taxon>Eukaryota</taxon>
        <taxon>Fungi</taxon>
        <taxon>Fungi incertae sedis</taxon>
        <taxon>Mucoromycota</taxon>
        <taxon>Glomeromycotina</taxon>
        <taxon>Glomeromycetes</taxon>
        <taxon>Diversisporales</taxon>
        <taxon>Acaulosporaceae</taxon>
        <taxon>Acaulospora</taxon>
    </lineage>
</organism>
<dbReference type="Proteomes" id="UP000789525">
    <property type="component" value="Unassembled WGS sequence"/>
</dbReference>
<gene>
    <name evidence="1" type="ORF">ACOLOM_LOCUS12382</name>
</gene>
<reference evidence="1" key="1">
    <citation type="submission" date="2021-06" db="EMBL/GenBank/DDBJ databases">
        <authorList>
            <person name="Kallberg Y."/>
            <person name="Tangrot J."/>
            <person name="Rosling A."/>
        </authorList>
    </citation>
    <scope>NUCLEOTIDE SEQUENCE</scope>
    <source>
        <strain evidence="1">CL356</strain>
    </source>
</reference>
<proteinExistence type="predicted"/>
<evidence type="ECO:0000313" key="1">
    <source>
        <dbReference type="EMBL" id="CAG8744900.1"/>
    </source>
</evidence>
<name>A0ACA9QHN6_9GLOM</name>
<accession>A0ACA9QHN6</accession>
<feature type="non-terminal residue" evidence="1">
    <location>
        <position position="1"/>
    </location>
</feature>
<sequence>REDLKDDALQHRSGNPYDFMNDELYKQCTLAVRGQENKLDENTKRAILHNIPRVLAKVVHVGCPLEKQKKWVKHAIRSALKSADKPMSGLAATMPMKKPGYDWFIAILTREAYDVLKDLRALFDPRSNTLVLLRQWKLRPDATQTLRYEGIVTKEDFIEGEIEAVTNNFKDELEEELKKGAELGGIQLTKIVHLKKEPPTSTLVTFSISGAHVPQLIQPWNLPKKFIVGQATRRDIRAYWPAKCNLCHSEGHLEAEVCPWTKLDLGKDAKISTTNAKILEPGQQERKKRKREGDDEPITSWLEDARPIKRMKKATGKEKEQNLTGADTENGDRMATD</sequence>
<protein>
    <submittedName>
        <fullName evidence="1">11593_t:CDS:1</fullName>
    </submittedName>
</protein>
<comment type="caution">
    <text evidence="1">The sequence shown here is derived from an EMBL/GenBank/DDBJ whole genome shotgun (WGS) entry which is preliminary data.</text>
</comment>
<evidence type="ECO:0000313" key="2">
    <source>
        <dbReference type="Proteomes" id="UP000789525"/>
    </source>
</evidence>
<keyword evidence="2" id="KW-1185">Reference proteome</keyword>
<dbReference type="EMBL" id="CAJVPT010049874">
    <property type="protein sequence ID" value="CAG8744900.1"/>
    <property type="molecule type" value="Genomic_DNA"/>
</dbReference>